<dbReference type="Proteomes" id="UP000287168">
    <property type="component" value="Unassembled WGS sequence"/>
</dbReference>
<feature type="signal peptide" evidence="1">
    <location>
        <begin position="1"/>
        <end position="21"/>
    </location>
</feature>
<sequence length="269" mass="29032">MRRHLLSASVALLCFSGPALSWGWLNAPAEPPPSPEAPMDYAPLSEGDPGGLCLAAILEAEQTYQIPNNLLLALGLQEAGYKAPGGLTVWPWSVNAAGEGRRFETREAAMAFVRQRQDEGVRSIDVGCLQINLRWHPEAFLSLAEGFDPVVNVSYAARFLRSLYDEAGDWQLAAGRYHSHSPAPQQVYLTSLARNQAVAGARLAEFRARAFAAAGEMPQTSPPGRAPASWHTEGAIWGAEIAGEEGSRRTLYSALDLEPVLPAFLPPES</sequence>
<gene>
    <name evidence="2" type="ORF">EP867_06090</name>
</gene>
<dbReference type="Gene3D" id="1.10.530.10">
    <property type="match status" value="1"/>
</dbReference>
<feature type="chain" id="PRO_5019202071" evidence="1">
    <location>
        <begin position="22"/>
        <end position="269"/>
    </location>
</feature>
<proteinExistence type="predicted"/>
<dbReference type="SUPFAM" id="SSF53955">
    <property type="entry name" value="Lysozyme-like"/>
    <property type="match status" value="1"/>
</dbReference>
<keyword evidence="3" id="KW-1185">Reference proteome</keyword>
<name>A0A444MDX9_9RHOB</name>
<comment type="caution">
    <text evidence="2">The sequence shown here is derived from an EMBL/GenBank/DDBJ whole genome shotgun (WGS) entry which is preliminary data.</text>
</comment>
<evidence type="ECO:0000313" key="3">
    <source>
        <dbReference type="Proteomes" id="UP000287168"/>
    </source>
</evidence>
<evidence type="ECO:0000256" key="1">
    <source>
        <dbReference type="SAM" id="SignalP"/>
    </source>
</evidence>
<dbReference type="InterPro" id="IPR023346">
    <property type="entry name" value="Lysozyme-like_dom_sf"/>
</dbReference>
<dbReference type="OrthoDB" id="5945995at2"/>
<organism evidence="2 3">
    <name type="scientific">Falsigemmobacter intermedius</name>
    <dbReference type="NCBI Taxonomy" id="1553448"/>
    <lineage>
        <taxon>Bacteria</taxon>
        <taxon>Pseudomonadati</taxon>
        <taxon>Pseudomonadota</taxon>
        <taxon>Alphaproteobacteria</taxon>
        <taxon>Rhodobacterales</taxon>
        <taxon>Paracoccaceae</taxon>
        <taxon>Falsigemmobacter</taxon>
    </lineage>
</organism>
<keyword evidence="1" id="KW-0732">Signal</keyword>
<dbReference type="EMBL" id="SBLC01000006">
    <property type="protein sequence ID" value="RWY43046.1"/>
    <property type="molecule type" value="Genomic_DNA"/>
</dbReference>
<reference evidence="2 3" key="1">
    <citation type="journal article" date="2015" name="Int. J. Syst. Evol. Microbiol.">
        <title>Gemmobacter intermedius sp. nov., isolated from a white stork (Ciconia ciconia).</title>
        <authorList>
            <person name="Kampfer P."/>
            <person name="Jerzak L."/>
            <person name="Wilharm G."/>
            <person name="Golke J."/>
            <person name="Busse H.J."/>
            <person name="Glaeser S.P."/>
        </authorList>
    </citation>
    <scope>NUCLEOTIDE SEQUENCE [LARGE SCALE GENOMIC DNA]</scope>
    <source>
        <strain evidence="2 3">119/4</strain>
    </source>
</reference>
<protein>
    <submittedName>
        <fullName evidence="2">Lytic transglycosylase domain-containing protein</fullName>
    </submittedName>
</protein>
<evidence type="ECO:0000313" key="2">
    <source>
        <dbReference type="EMBL" id="RWY43046.1"/>
    </source>
</evidence>
<dbReference type="AlphaFoldDB" id="A0A444MDX9"/>
<accession>A0A444MDX9</accession>